<evidence type="ECO:0000313" key="2">
    <source>
        <dbReference type="Proteomes" id="UP000807306"/>
    </source>
</evidence>
<keyword evidence="2" id="KW-1185">Reference proteome</keyword>
<dbReference type="EMBL" id="MU157879">
    <property type="protein sequence ID" value="KAF9525801.1"/>
    <property type="molecule type" value="Genomic_DNA"/>
</dbReference>
<comment type="caution">
    <text evidence="1">The sequence shown here is derived from an EMBL/GenBank/DDBJ whole genome shotgun (WGS) entry which is preliminary data.</text>
</comment>
<gene>
    <name evidence="1" type="ORF">CPB83DRAFT_896695</name>
</gene>
<reference evidence="1" key="1">
    <citation type="submission" date="2020-11" db="EMBL/GenBank/DDBJ databases">
        <authorList>
            <consortium name="DOE Joint Genome Institute"/>
            <person name="Ahrendt S."/>
            <person name="Riley R."/>
            <person name="Andreopoulos W."/>
            <person name="Labutti K."/>
            <person name="Pangilinan J."/>
            <person name="Ruiz-Duenas F.J."/>
            <person name="Barrasa J.M."/>
            <person name="Sanchez-Garcia M."/>
            <person name="Camarero S."/>
            <person name="Miyauchi S."/>
            <person name="Serrano A."/>
            <person name="Linde D."/>
            <person name="Babiker R."/>
            <person name="Drula E."/>
            <person name="Ayuso-Fernandez I."/>
            <person name="Pacheco R."/>
            <person name="Padilla G."/>
            <person name="Ferreira P."/>
            <person name="Barriuso J."/>
            <person name="Kellner H."/>
            <person name="Castanera R."/>
            <person name="Alfaro M."/>
            <person name="Ramirez L."/>
            <person name="Pisabarro A.G."/>
            <person name="Kuo A."/>
            <person name="Tritt A."/>
            <person name="Lipzen A."/>
            <person name="He G."/>
            <person name="Yan M."/>
            <person name="Ng V."/>
            <person name="Cullen D."/>
            <person name="Martin F."/>
            <person name="Rosso M.-N."/>
            <person name="Henrissat B."/>
            <person name="Hibbett D."/>
            <person name="Martinez A.T."/>
            <person name="Grigoriev I.V."/>
        </authorList>
    </citation>
    <scope>NUCLEOTIDE SEQUENCE</scope>
    <source>
        <strain evidence="1">CBS 506.95</strain>
    </source>
</reference>
<dbReference type="Proteomes" id="UP000807306">
    <property type="component" value="Unassembled WGS sequence"/>
</dbReference>
<protein>
    <submittedName>
        <fullName evidence="1">Uncharacterized protein</fullName>
    </submittedName>
</protein>
<proteinExistence type="predicted"/>
<organism evidence="1 2">
    <name type="scientific">Crepidotus variabilis</name>
    <dbReference type="NCBI Taxonomy" id="179855"/>
    <lineage>
        <taxon>Eukaryota</taxon>
        <taxon>Fungi</taxon>
        <taxon>Dikarya</taxon>
        <taxon>Basidiomycota</taxon>
        <taxon>Agaricomycotina</taxon>
        <taxon>Agaricomycetes</taxon>
        <taxon>Agaricomycetidae</taxon>
        <taxon>Agaricales</taxon>
        <taxon>Agaricineae</taxon>
        <taxon>Crepidotaceae</taxon>
        <taxon>Crepidotus</taxon>
    </lineage>
</organism>
<dbReference type="OrthoDB" id="425354at2759"/>
<evidence type="ECO:0000313" key="1">
    <source>
        <dbReference type="EMBL" id="KAF9525801.1"/>
    </source>
</evidence>
<dbReference type="AlphaFoldDB" id="A0A9P6EB02"/>
<accession>A0A9P6EB02</accession>
<sequence length="52" mass="5890">MAHGKSSNWTANQTWGIEDYQGEGRYIRHVSFTGPKSEVINTKTVYDYIGPV</sequence>
<name>A0A9P6EB02_9AGAR</name>